<proteinExistence type="predicted"/>
<feature type="region of interest" description="Disordered" evidence="1">
    <location>
        <begin position="454"/>
        <end position="476"/>
    </location>
</feature>
<evidence type="ECO:0000313" key="4">
    <source>
        <dbReference type="Proteomes" id="UP000243052"/>
    </source>
</evidence>
<name>A0A0X8HX02_9SACH</name>
<dbReference type="InterPro" id="IPR031556">
    <property type="entry name" value="SIR4_SID"/>
</dbReference>
<gene>
    <name evidence="3" type="ORF">AW171_hschr85029</name>
</gene>
<feature type="region of interest" description="Disordered" evidence="1">
    <location>
        <begin position="322"/>
        <end position="352"/>
    </location>
</feature>
<feature type="domain" description="Sir4 SID" evidence="2">
    <location>
        <begin position="1113"/>
        <end position="1220"/>
    </location>
</feature>
<reference evidence="3 4" key="1">
    <citation type="submission" date="2016-01" db="EMBL/GenBank/DDBJ databases">
        <title>Genome sequence of the yeast Holleya sinecauda.</title>
        <authorList>
            <person name="Dietrich F.S."/>
        </authorList>
    </citation>
    <scope>NUCLEOTIDE SEQUENCE [LARGE SCALE GENOMIC DNA]</scope>
    <source>
        <strain evidence="3 4">ATCC 58844</strain>
    </source>
</reference>
<feature type="compositionally biased region" description="Polar residues" evidence="1">
    <location>
        <begin position="533"/>
        <end position="542"/>
    </location>
</feature>
<feature type="compositionally biased region" description="Polar residues" evidence="1">
    <location>
        <begin position="34"/>
        <end position="43"/>
    </location>
</feature>
<feature type="compositionally biased region" description="Basic and acidic residues" evidence="1">
    <location>
        <begin position="15"/>
        <end position="33"/>
    </location>
</feature>
<dbReference type="RefSeq" id="XP_017989954.1">
    <property type="nucleotide sequence ID" value="XM_018134465.1"/>
</dbReference>
<feature type="region of interest" description="Disordered" evidence="1">
    <location>
        <begin position="494"/>
        <end position="548"/>
    </location>
</feature>
<evidence type="ECO:0000313" key="3">
    <source>
        <dbReference type="EMBL" id="AMD22958.1"/>
    </source>
</evidence>
<dbReference type="Gene3D" id="6.10.140.1820">
    <property type="match status" value="1"/>
</dbReference>
<dbReference type="GeneID" id="28726335"/>
<sequence length="1713" mass="191801">MFRLFNFRNVRESYSDDDGAIGHEDKDSEHQHDSPSPLTNLNRESSYATMHGKRILKPSFPPDYKRITKHNDYKRMKAMAYRERLEELNEYNTNDRLPGKESKSRIDELGLNISPNSLATANNELGARKSRSCLSSPIGGRLRPMARNIAVSRSVDSSPNKNTRKNMHLYHRRTSDSHRKDTNIAQHHSEISPRFLKALGLNLRKEKPKAATLTGNSVNTMAGETDIPDSARYYAKDEVSNISTADCPRPFLREEIVNPKTAITKVHHPSQFGGRKIRFPIYKSCNSPGKRSKIKDHKSPAQKQNVSCQLATSGLLKLPLSLKRPEPENHITENPTGSFEGRQDHRNRAPSFGVPLLPIEESATSTLADNSSCAAVGDLHEVSNLSISNVTTPTRLKQLYANRLIDSVNISGQLHVQGIDGAPLEDDSSILTDTDLSPLVKRSQQKDAEVKDIKQVTSTKSNSSTRGSQLRGIEILQTPKRNLRTRLLDTRLTRSASTYSPRKPYELNFHQLPRPNSQLIDLGSTERLPLASNRPNDTSLPSSPFGRHKDHMTENVVRMFNSQPLMGTAGAIGSEDSINEAKLSETTLGYLHFDYSDRLHQIATLHTQPSLPVKQLSNTKEGNSSSIYKETNQSVEGIPSSMPLCQLQNSNIVATSTQNQVPQLSTAGVADFRASEDAELTSSSDFDYLLEGTSRNISSRHETVLIRSPTSGFDSNSGHSITKVDYNAMAETPKKLTHPLSTHKLNDSHGKYDQPTDVEEPNIIEEVQKIESPTDGCIQLQKEDRFERVDADSSYIPTDTDDPTVVRYDSSQQMIDDSSKSPNFRRFQDKKLEINQFPSSPNKVIMQDSKLDVDVDIASATIPLELNNCNPQFSRASPCISEDSEFSAIDRVFEVVPKQLIHRYTMLCKSLAAEGNIETVTRTLMQLVRVANSAKKDEKKTPVTGSDGLLQLSHTTTVDQIRICKLLDDYITGICVQRSPSLSPNVSGSNESSIASFDAEEIYDSQAINLSADNTILRELYGSYVIGNIGFTQQDLKSKRRAAKVTDLKRKMVEIKLEDVIETGTNNNLSMIPSSNLQTICVIDSDNEERWFGSEEQEQNWQSKRTVPESETPTTNDVVLAENSTLGPDLSRRKLERRLYNKLKKKINSVDSFSKRNLIQFIEDGICDHTPLCKGPFVTVSNNISNTGNYECSAIYHFQNPSAIIYHRENNLRYPSVEESIPSSKTADLESIRPVNPEESLPVEPHAQKQDCNIVMVRNLSANSATAINPKSQPIQDVAKKEKICQETTNDLDSAPDLDDDDFAFADFDVSSCEVILDRCEHNGFLNELFAAGFQTLGARIVQEASWRVHSQSKCVQFYDGKTVHPYTYRSLIERIPSLQRDARIGSLIESCSCINESKIPQINKISSIPPEKTTETINFDSNLRRNHSVGALEQIEMEVVSSLSSCNTPSRYDSDFGIRDSKMGHAIEAMNCLSQSETPSPTDGSLDYLKGCTVWIDPYQCCNTPKLNTECTSILKMIGATVKNDQSLLKSQFDSIIDGIYILSGTKKEIWSYQQTFEYLRLLPLNLSHFCELLSEYNSNKASISETQSSSKLDKTCDLFSSINSIWSKHKAYNERWLQDALKKQNQIISNFSNEKEQELKSTSGLQSAISALSTEVINNQIEISSLKGQLLNGQKQLAEKDKKIQLLLKRLQLEIESNYKKEKLLLNLQRD</sequence>
<dbReference type="Pfam" id="PF16991">
    <property type="entry name" value="SIR4_SID"/>
    <property type="match status" value="1"/>
</dbReference>
<keyword evidence="4" id="KW-1185">Reference proteome</keyword>
<protein>
    <submittedName>
        <fullName evidence="3">HHR189Cp</fullName>
    </submittedName>
</protein>
<evidence type="ECO:0000259" key="2">
    <source>
        <dbReference type="Pfam" id="PF16991"/>
    </source>
</evidence>
<dbReference type="EMBL" id="CP014248">
    <property type="protein sequence ID" value="AMD22958.1"/>
    <property type="molecule type" value="Genomic_DNA"/>
</dbReference>
<accession>A0A0X8HX02</accession>
<feature type="compositionally biased region" description="Polar residues" evidence="1">
    <location>
        <begin position="455"/>
        <end position="468"/>
    </location>
</feature>
<feature type="region of interest" description="Disordered" evidence="1">
    <location>
        <begin position="15"/>
        <end position="43"/>
    </location>
</feature>
<dbReference type="Proteomes" id="UP000243052">
    <property type="component" value="Chromosome viii"/>
</dbReference>
<feature type="compositionally biased region" description="Polar residues" evidence="1">
    <location>
        <begin position="1099"/>
        <end position="1114"/>
    </location>
</feature>
<feature type="region of interest" description="Disordered" evidence="1">
    <location>
        <begin position="1094"/>
        <end position="1114"/>
    </location>
</feature>
<evidence type="ECO:0000256" key="1">
    <source>
        <dbReference type="SAM" id="MobiDB-lite"/>
    </source>
</evidence>
<organism evidence="3 4">
    <name type="scientific">Eremothecium sinecaudum</name>
    <dbReference type="NCBI Taxonomy" id="45286"/>
    <lineage>
        <taxon>Eukaryota</taxon>
        <taxon>Fungi</taxon>
        <taxon>Dikarya</taxon>
        <taxon>Ascomycota</taxon>
        <taxon>Saccharomycotina</taxon>
        <taxon>Saccharomycetes</taxon>
        <taxon>Saccharomycetales</taxon>
        <taxon>Saccharomycetaceae</taxon>
        <taxon>Eremothecium</taxon>
    </lineage>
</organism>
<dbReference type="OrthoDB" id="4049601at2759"/>